<evidence type="ECO:0000313" key="3">
    <source>
        <dbReference type="Proteomes" id="UP000694843"/>
    </source>
</evidence>
<name>A0A8B7N6T3_HYAAZ</name>
<keyword evidence="1" id="KW-0175">Coiled coil</keyword>
<sequence>MHLPNSNQSCAVNSNSAGSDSEFSEFMWMAEEDLESFDHEVLVEVEQQLQQQLLRGPLDAGEEEEVFLQQMLNEEEARETVFYPQHQMMVNQAQLDQMQRQFETMQLNRQQQQQMQQLQQQQQMQHLQQQQLLQMQQNGHCLSSTSASNHNFKLNPEAAVFVPREESSQDAPEAALTNGGASVATNGSSAAPDSHSDGGAASSSPQQ</sequence>
<feature type="compositionally biased region" description="Low complexity" evidence="2">
    <location>
        <begin position="187"/>
        <end position="207"/>
    </location>
</feature>
<protein>
    <submittedName>
        <fullName evidence="4">Serum response factor homolog A</fullName>
    </submittedName>
</protein>
<proteinExistence type="predicted"/>
<dbReference type="GeneID" id="108666582"/>
<dbReference type="Proteomes" id="UP000694843">
    <property type="component" value="Unplaced"/>
</dbReference>
<evidence type="ECO:0000256" key="2">
    <source>
        <dbReference type="SAM" id="MobiDB-lite"/>
    </source>
</evidence>
<organism evidence="3 4">
    <name type="scientific">Hyalella azteca</name>
    <name type="common">Amphipod</name>
    <dbReference type="NCBI Taxonomy" id="294128"/>
    <lineage>
        <taxon>Eukaryota</taxon>
        <taxon>Metazoa</taxon>
        <taxon>Ecdysozoa</taxon>
        <taxon>Arthropoda</taxon>
        <taxon>Crustacea</taxon>
        <taxon>Multicrustacea</taxon>
        <taxon>Malacostraca</taxon>
        <taxon>Eumalacostraca</taxon>
        <taxon>Peracarida</taxon>
        <taxon>Amphipoda</taxon>
        <taxon>Senticaudata</taxon>
        <taxon>Talitrida</taxon>
        <taxon>Talitroidea</taxon>
        <taxon>Hyalellidae</taxon>
        <taxon>Hyalella</taxon>
    </lineage>
</organism>
<dbReference type="OrthoDB" id="5985142at2759"/>
<dbReference type="AlphaFoldDB" id="A0A8B7N6T3"/>
<keyword evidence="3" id="KW-1185">Reference proteome</keyword>
<feature type="region of interest" description="Disordered" evidence="2">
    <location>
        <begin position="163"/>
        <end position="207"/>
    </location>
</feature>
<gene>
    <name evidence="4" type="primary">LOC108666582</name>
</gene>
<dbReference type="RefSeq" id="XP_018008979.1">
    <property type="nucleotide sequence ID" value="XM_018153490.2"/>
</dbReference>
<dbReference type="KEGG" id="hazt:108666582"/>
<accession>A0A8B7N6T3</accession>
<evidence type="ECO:0000313" key="4">
    <source>
        <dbReference type="RefSeq" id="XP_018008979.1"/>
    </source>
</evidence>
<feature type="coiled-coil region" evidence="1">
    <location>
        <begin position="58"/>
        <end position="128"/>
    </location>
</feature>
<evidence type="ECO:0000256" key="1">
    <source>
        <dbReference type="SAM" id="Coils"/>
    </source>
</evidence>
<reference evidence="4" key="1">
    <citation type="submission" date="2025-08" db="UniProtKB">
        <authorList>
            <consortium name="RefSeq"/>
        </authorList>
    </citation>
    <scope>IDENTIFICATION</scope>
    <source>
        <tissue evidence="4">Whole organism</tissue>
    </source>
</reference>